<organism evidence="1">
    <name type="scientific">metagenome</name>
    <dbReference type="NCBI Taxonomy" id="256318"/>
    <lineage>
        <taxon>unclassified sequences</taxon>
        <taxon>metagenomes</taxon>
    </lineage>
</organism>
<gene>
    <name evidence="1" type="ORF">DF3PB_1170009</name>
</gene>
<evidence type="ECO:0000313" key="1">
    <source>
        <dbReference type="EMBL" id="SUS03991.1"/>
    </source>
</evidence>
<name>A0A380TAD8_9ZZZZ</name>
<accession>A0A380TAD8</accession>
<proteinExistence type="predicted"/>
<dbReference type="AlphaFoldDB" id="A0A380TAD8"/>
<sequence length="179" mass="19348">MTPSDLSLLLVLGSADSGPATVMEIVAIARYIAPTDWQPTGDVIRLAVDRAHQEGLLAPGEPTVAGLATWETTASGRLQICRLLRKPCPPTHGGFTRACMSAKVCLLNYLPQLERRGQVQALAHLFQEAIRSLKRLDASSPFVAGPALQDARGELLRLESELAWLEGARAWEAMPRAAE</sequence>
<reference evidence="1" key="1">
    <citation type="submission" date="2018-07" db="EMBL/GenBank/DDBJ databases">
        <authorList>
            <person name="Quirk P.G."/>
            <person name="Krulwich T.A."/>
        </authorList>
    </citation>
    <scope>NUCLEOTIDE SEQUENCE</scope>
</reference>
<protein>
    <submittedName>
        <fullName evidence="1">Uncharacterized protein</fullName>
    </submittedName>
</protein>
<dbReference type="EMBL" id="UIDG01000021">
    <property type="protein sequence ID" value="SUS03991.1"/>
    <property type="molecule type" value="Genomic_DNA"/>
</dbReference>